<comment type="subcellular location">
    <subcellularLocation>
        <location evidence="1">Lysosome membrane</location>
        <topology evidence="1">Multi-pass membrane protein</topology>
    </subcellularLocation>
</comment>
<gene>
    <name evidence="10" type="ORF">P168DRAFT_283869</name>
</gene>
<evidence type="ECO:0000313" key="11">
    <source>
        <dbReference type="Proteomes" id="UP000234254"/>
    </source>
</evidence>
<keyword evidence="4 9" id="KW-0812">Transmembrane</keyword>
<name>A0A2I1CWX2_ASPC2</name>
<dbReference type="AlphaFoldDB" id="A0A2I1CWX2"/>
<dbReference type="GeneID" id="36543614"/>
<feature type="compositionally biased region" description="Pro residues" evidence="8">
    <location>
        <begin position="214"/>
        <end position="225"/>
    </location>
</feature>
<keyword evidence="3" id="KW-0813">Transport</keyword>
<reference evidence="10" key="1">
    <citation type="submission" date="2016-12" db="EMBL/GenBank/DDBJ databases">
        <title>The genomes of Aspergillus section Nigri reveals drivers in fungal speciation.</title>
        <authorList>
            <consortium name="DOE Joint Genome Institute"/>
            <person name="Vesth T.C."/>
            <person name="Nybo J."/>
            <person name="Theobald S."/>
            <person name="Brandl J."/>
            <person name="Frisvad J.C."/>
            <person name="Nielsen K.F."/>
            <person name="Lyhne E.K."/>
            <person name="Kogle M.E."/>
            <person name="Kuo A."/>
            <person name="Riley R."/>
            <person name="Clum A."/>
            <person name="Nolan M."/>
            <person name="Lipzen A."/>
            <person name="Salamov A."/>
            <person name="Henrissat B."/>
            <person name="Wiebenga A."/>
            <person name="De vries R.P."/>
            <person name="Grigoriev I.V."/>
            <person name="Mortensen U.H."/>
            <person name="Andersen M.R."/>
            <person name="Baker S.E."/>
        </authorList>
    </citation>
    <scope>NUCLEOTIDE SEQUENCE</scope>
    <source>
        <strain evidence="10">IBT 28561</strain>
    </source>
</reference>
<evidence type="ECO:0000256" key="7">
    <source>
        <dbReference type="ARBA" id="ARBA00023228"/>
    </source>
</evidence>
<accession>A0A2I1CWX2</accession>
<evidence type="ECO:0000256" key="8">
    <source>
        <dbReference type="SAM" id="MobiDB-lite"/>
    </source>
</evidence>
<organism evidence="10 11">
    <name type="scientific">Aspergillus campestris (strain IBT 28561)</name>
    <dbReference type="NCBI Taxonomy" id="1392248"/>
    <lineage>
        <taxon>Eukaryota</taxon>
        <taxon>Fungi</taxon>
        <taxon>Dikarya</taxon>
        <taxon>Ascomycota</taxon>
        <taxon>Pezizomycotina</taxon>
        <taxon>Eurotiomycetes</taxon>
        <taxon>Eurotiomycetidae</taxon>
        <taxon>Eurotiales</taxon>
        <taxon>Aspergillaceae</taxon>
        <taxon>Aspergillus</taxon>
        <taxon>Aspergillus subgen. Circumdati</taxon>
    </lineage>
</organism>
<dbReference type="RefSeq" id="XP_024690714.1">
    <property type="nucleotide sequence ID" value="XM_024836090.1"/>
</dbReference>
<dbReference type="OrthoDB" id="424834at2759"/>
<evidence type="ECO:0000256" key="1">
    <source>
        <dbReference type="ARBA" id="ARBA00004155"/>
    </source>
</evidence>
<dbReference type="VEuPathDB" id="FungiDB:P168DRAFT_283869"/>
<comment type="caution">
    <text evidence="10">The sequence shown here is derived from an EMBL/GenBank/DDBJ whole genome shotgun (WGS) entry which is preliminary data.</text>
</comment>
<feature type="transmembrane region" description="Helical" evidence="9">
    <location>
        <begin position="82"/>
        <end position="100"/>
    </location>
</feature>
<dbReference type="PANTHER" id="PTHR23512">
    <property type="entry name" value="MAJOR FACILITATOR SUPERFAMILY DOMAIN-CONTAINING PROTEIN 1"/>
    <property type="match status" value="1"/>
</dbReference>
<evidence type="ECO:0000256" key="3">
    <source>
        <dbReference type="ARBA" id="ARBA00022448"/>
    </source>
</evidence>
<feature type="region of interest" description="Disordered" evidence="8">
    <location>
        <begin position="209"/>
        <end position="234"/>
    </location>
</feature>
<evidence type="ECO:0000256" key="2">
    <source>
        <dbReference type="ARBA" id="ARBA00008335"/>
    </source>
</evidence>
<feature type="transmembrane region" description="Helical" evidence="9">
    <location>
        <begin position="261"/>
        <end position="284"/>
    </location>
</feature>
<feature type="transmembrane region" description="Helical" evidence="9">
    <location>
        <begin position="20"/>
        <end position="43"/>
    </location>
</feature>
<dbReference type="InterPro" id="IPR036259">
    <property type="entry name" value="MFS_trans_sf"/>
</dbReference>
<dbReference type="PANTHER" id="PTHR23512:SF3">
    <property type="entry name" value="MAJOR FACILITATOR SUPERFAMILY DOMAIN-CONTAINING PROTEIN 1"/>
    <property type="match status" value="1"/>
</dbReference>
<evidence type="ECO:0000313" key="10">
    <source>
        <dbReference type="EMBL" id="PKY02120.1"/>
    </source>
</evidence>
<evidence type="ECO:0000256" key="4">
    <source>
        <dbReference type="ARBA" id="ARBA00022692"/>
    </source>
</evidence>
<feature type="transmembrane region" description="Helical" evidence="9">
    <location>
        <begin position="120"/>
        <end position="142"/>
    </location>
</feature>
<feature type="transmembrane region" description="Helical" evidence="9">
    <location>
        <begin position="296"/>
        <end position="313"/>
    </location>
</feature>
<evidence type="ECO:0000256" key="6">
    <source>
        <dbReference type="ARBA" id="ARBA00023136"/>
    </source>
</evidence>
<proteinExistence type="inferred from homology"/>
<dbReference type="InterPro" id="IPR052187">
    <property type="entry name" value="MFSD1"/>
</dbReference>
<dbReference type="EMBL" id="MSFM01000010">
    <property type="protein sequence ID" value="PKY02120.1"/>
    <property type="molecule type" value="Genomic_DNA"/>
</dbReference>
<keyword evidence="11" id="KW-1185">Reference proteome</keyword>
<protein>
    <recommendedName>
        <fullName evidence="12">MFS general substrate transporter</fullName>
    </recommendedName>
</protein>
<dbReference type="Proteomes" id="UP000234254">
    <property type="component" value="Unassembled WGS sequence"/>
</dbReference>
<keyword evidence="5 9" id="KW-1133">Transmembrane helix</keyword>
<dbReference type="SUPFAM" id="SSF103473">
    <property type="entry name" value="MFS general substrate transporter"/>
    <property type="match status" value="1"/>
</dbReference>
<keyword evidence="7" id="KW-0458">Lysosome</keyword>
<comment type="similarity">
    <text evidence="2">Belongs to the major facilitator superfamily.</text>
</comment>
<evidence type="ECO:0000256" key="9">
    <source>
        <dbReference type="SAM" id="Phobius"/>
    </source>
</evidence>
<evidence type="ECO:0000256" key="5">
    <source>
        <dbReference type="ARBA" id="ARBA00022989"/>
    </source>
</evidence>
<evidence type="ECO:0008006" key="12">
    <source>
        <dbReference type="Google" id="ProtNLM"/>
    </source>
</evidence>
<sequence length="316" mass="33388">MTGTWQLGSVTNSILTPRLVQTYGVLCANWIGSALSMGILILATCQLLTSNAVAGPYVPEKLLATDVQARIETPSIRQFPRVYWQIVVVALLGYGGINTFTNSAQRFLAARFYQGDQSAAGSIMGIPLTISCLFLPLFGFLLDHPRWIGNPPSILFLANVLLALVHLGLLSNLSSPILPLCLLGFALALYSAALWSGLARCVLQADRTTAHPQKTPPPTPLPDDQPAPYDSTYGTFTRPHDTDEAINADKPVSAGESGATALGYGIVASVLNTSTAVVSLLLGFVENAAGFDGLEVVFVGLALAGAVACVSLGRMW</sequence>
<feature type="transmembrane region" description="Helical" evidence="9">
    <location>
        <begin position="154"/>
        <end position="171"/>
    </location>
</feature>
<feature type="transmembrane region" description="Helical" evidence="9">
    <location>
        <begin position="177"/>
        <end position="198"/>
    </location>
</feature>
<keyword evidence="6 9" id="KW-0472">Membrane</keyword>